<name>A0A1X2J1M3_9FUNG</name>
<keyword evidence="3 7" id="KW-0479">Metal-binding</keyword>
<dbReference type="Gene3D" id="3.40.50.720">
    <property type="entry name" value="NAD(P)-binding Rossmann-like Domain"/>
    <property type="match status" value="1"/>
</dbReference>
<dbReference type="FunFam" id="3.40.50.720:FF:000182">
    <property type="entry name" value="NAD-dependent malic enzyme"/>
    <property type="match status" value="1"/>
</dbReference>
<dbReference type="Proteomes" id="UP000193560">
    <property type="component" value="Unassembled WGS sequence"/>
</dbReference>
<dbReference type="Pfam" id="PF00390">
    <property type="entry name" value="malic"/>
    <property type="match status" value="1"/>
</dbReference>
<dbReference type="PANTHER" id="PTHR23406">
    <property type="entry name" value="MALIC ENZYME-RELATED"/>
    <property type="match status" value="1"/>
</dbReference>
<evidence type="ECO:0000256" key="6">
    <source>
        <dbReference type="PIRSR" id="PIRSR000106-2"/>
    </source>
</evidence>
<evidence type="ECO:0000313" key="12">
    <source>
        <dbReference type="EMBL" id="ORZ25665.1"/>
    </source>
</evidence>
<dbReference type="SMR" id="A0A1X2J1M3"/>
<feature type="domain" description="Malic enzyme NAD-binding" evidence="10">
    <location>
        <begin position="316"/>
        <end position="577"/>
    </location>
</feature>
<dbReference type="InterPro" id="IPR012301">
    <property type="entry name" value="Malic_N_dom"/>
</dbReference>
<evidence type="ECO:0000256" key="5">
    <source>
        <dbReference type="PIRSR" id="PIRSR000106-1"/>
    </source>
</evidence>
<protein>
    <recommendedName>
        <fullName evidence="8">Malic enzyme</fullName>
    </recommendedName>
</protein>
<gene>
    <name evidence="12" type="ORF">BCR42DRAFT_340921</name>
</gene>
<dbReference type="PROSITE" id="PS00331">
    <property type="entry name" value="MALIC_ENZYMES"/>
    <property type="match status" value="1"/>
</dbReference>
<proteinExistence type="inferred from homology"/>
<dbReference type="InterPro" id="IPR001891">
    <property type="entry name" value="Malic_OxRdtase"/>
</dbReference>
<comment type="cofactor">
    <cofactor evidence="7">
        <name>Mg(2+)</name>
        <dbReference type="ChEBI" id="CHEBI:18420"/>
    </cofactor>
    <cofactor evidence="7">
        <name>Mn(2+)</name>
        <dbReference type="ChEBI" id="CHEBI:29035"/>
    </cofactor>
    <text evidence="7">Divalent metal cations. Prefers magnesium or manganese.</text>
</comment>
<evidence type="ECO:0000256" key="8">
    <source>
        <dbReference type="RuleBase" id="RU003426"/>
    </source>
</evidence>
<feature type="binding site" evidence="6">
    <location>
        <position position="508"/>
    </location>
    <ligand>
        <name>(S)-malate</name>
        <dbReference type="ChEBI" id="CHEBI:15589"/>
    </ligand>
</feature>
<feature type="active site" description="Proton donor" evidence="5">
    <location>
        <position position="139"/>
    </location>
</feature>
<dbReference type="GO" id="GO:0046872">
    <property type="term" value="F:metal ion binding"/>
    <property type="evidence" value="ECO:0007669"/>
    <property type="project" value="UniProtKB-KW"/>
</dbReference>
<dbReference type="STRING" id="90262.A0A1X2J1M3"/>
<dbReference type="GO" id="GO:0004471">
    <property type="term" value="F:malate dehydrogenase (decarboxylating) (NAD+) activity"/>
    <property type="evidence" value="ECO:0007669"/>
    <property type="project" value="TreeGrafter"/>
</dbReference>
<dbReference type="PIRSF" id="PIRSF000106">
    <property type="entry name" value="ME"/>
    <property type="match status" value="1"/>
</dbReference>
<evidence type="ECO:0000313" key="13">
    <source>
        <dbReference type="Proteomes" id="UP000193560"/>
    </source>
</evidence>
<dbReference type="GO" id="GO:0006108">
    <property type="term" value="P:malate metabolic process"/>
    <property type="evidence" value="ECO:0007669"/>
    <property type="project" value="TreeGrafter"/>
</dbReference>
<feature type="region of interest" description="Disordered" evidence="9">
    <location>
        <begin position="29"/>
        <end position="48"/>
    </location>
</feature>
<comment type="cofactor">
    <cofactor evidence="1">
        <name>Mn(2+)</name>
        <dbReference type="ChEBI" id="CHEBI:29035"/>
    </cofactor>
</comment>
<dbReference type="InterPro" id="IPR037062">
    <property type="entry name" value="Malic_N_dom_sf"/>
</dbReference>
<evidence type="ECO:0000256" key="4">
    <source>
        <dbReference type="ARBA" id="ARBA00023002"/>
    </source>
</evidence>
<dbReference type="InterPro" id="IPR012302">
    <property type="entry name" value="Malic_NAD-bd"/>
</dbReference>
<feature type="compositionally biased region" description="Polar residues" evidence="9">
    <location>
        <begin position="29"/>
        <end position="43"/>
    </location>
</feature>
<feature type="binding site" evidence="7">
    <location>
        <position position="315"/>
    </location>
    <ligand>
        <name>a divalent metal cation</name>
        <dbReference type="ChEBI" id="CHEBI:60240"/>
    </ligand>
</feature>
<keyword evidence="4 8" id="KW-0560">Oxidoreductase</keyword>
<dbReference type="SMART" id="SM01274">
    <property type="entry name" value="malic"/>
    <property type="match status" value="1"/>
</dbReference>
<feature type="binding site" evidence="7">
    <location>
        <position position="291"/>
    </location>
    <ligand>
        <name>a divalent metal cation</name>
        <dbReference type="ChEBI" id="CHEBI:60240"/>
    </ligand>
</feature>
<comment type="caution">
    <text evidence="12">The sequence shown here is derived from an EMBL/GenBank/DDBJ whole genome shotgun (WGS) entry which is preliminary data.</text>
</comment>
<evidence type="ECO:0000256" key="7">
    <source>
        <dbReference type="PIRSR" id="PIRSR000106-3"/>
    </source>
</evidence>
<evidence type="ECO:0000256" key="1">
    <source>
        <dbReference type="ARBA" id="ARBA00001936"/>
    </source>
</evidence>
<evidence type="ECO:0000256" key="2">
    <source>
        <dbReference type="ARBA" id="ARBA00008785"/>
    </source>
</evidence>
<keyword evidence="13" id="KW-1185">Reference proteome</keyword>
<dbReference type="PRINTS" id="PR00072">
    <property type="entry name" value="MALOXRDTASE"/>
</dbReference>
<comment type="similarity">
    <text evidence="2 8">Belongs to the malic enzymes family.</text>
</comment>
<evidence type="ECO:0000256" key="9">
    <source>
        <dbReference type="SAM" id="MobiDB-lite"/>
    </source>
</evidence>
<dbReference type="SUPFAM" id="SSF51735">
    <property type="entry name" value="NAD(P)-binding Rossmann-fold domains"/>
    <property type="match status" value="1"/>
</dbReference>
<feature type="binding site" evidence="6">
    <location>
        <position position="463"/>
    </location>
    <ligand>
        <name>(S)-malate</name>
        <dbReference type="ChEBI" id="CHEBI:15589"/>
    </ligand>
</feature>
<dbReference type="AlphaFoldDB" id="A0A1X2J1M3"/>
<dbReference type="SUPFAM" id="SSF53223">
    <property type="entry name" value="Aminoacid dehydrogenase-like, N-terminal domain"/>
    <property type="match status" value="1"/>
</dbReference>
<dbReference type="GO" id="GO:0005739">
    <property type="term" value="C:mitochondrion"/>
    <property type="evidence" value="ECO:0007669"/>
    <property type="project" value="TreeGrafter"/>
</dbReference>
<feature type="binding site" evidence="7">
    <location>
        <position position="292"/>
    </location>
    <ligand>
        <name>a divalent metal cation</name>
        <dbReference type="ChEBI" id="CHEBI:60240"/>
    </ligand>
</feature>
<evidence type="ECO:0000259" key="11">
    <source>
        <dbReference type="SMART" id="SM01274"/>
    </source>
</evidence>
<feature type="compositionally biased region" description="Polar residues" evidence="9">
    <location>
        <begin position="1"/>
        <end position="17"/>
    </location>
</feature>
<dbReference type="InterPro" id="IPR036291">
    <property type="entry name" value="NAD(P)-bd_dom_sf"/>
</dbReference>
<dbReference type="SMART" id="SM00919">
    <property type="entry name" value="Malic_M"/>
    <property type="match status" value="1"/>
</dbReference>
<sequence>MFMKQASHSYRTLARQSNTHRRRWYAQPSSLLQETPQSATSASAGKPVKLPKSVAARSSYYNQGTMLTPLARQELGLQGLSPPAVESLDMQKTRALSLLRSKSSSLEKYIFLGQLRNSNSRLFYKLVNDQFEEIAPIIYTPTVGEACMEYSNIYPFLAPPGAPDGLYITINDLPNLEEIIRNYCEKAGRETPEITVISDGSRILGLGDLGVNGIGIPIGKLQLYVGAAGIDPRKTLPIILDFGTNNEKYLNDPLYLGLKQKRPDDKKFYDSMEKVMNALYSAFPDILVQFEDFQSDRAFGLLEKYQNNRLCFNDDIQGTGSVILAGFINALRLAQDKANVNPKDHRIVFFGAGSSAIGVGKQIQAYFIRRYNMSEQDAKNIFYYVDSKGLVTNDRGDKLAQHKVYFARDDNQQKQFKTLSQVIDYAQPTVLIGLSGQGKAFTNTTLQKMGDINKCPIVFPLSNPMTNAECTFDQAMYNTDERVIFASGTAFPPYTSSSGKVVTAGQGNNMYIFPGLGLGTLVAKSKLVSDGMIFAASEGLAGTLSLDDLEQGAIYPSLARIREVSTKVAAAVCRQALAENLATNPALLELSNNHQQSSSSALDQSILEYVESTMWDANEDENFIVSI</sequence>
<accession>A0A1X2J1M3</accession>
<reference evidence="12 13" key="1">
    <citation type="submission" date="2016-07" db="EMBL/GenBank/DDBJ databases">
        <title>Pervasive Adenine N6-methylation of Active Genes in Fungi.</title>
        <authorList>
            <consortium name="DOE Joint Genome Institute"/>
            <person name="Mondo S.J."/>
            <person name="Dannebaum R.O."/>
            <person name="Kuo R.C."/>
            <person name="Labutti K."/>
            <person name="Haridas S."/>
            <person name="Kuo A."/>
            <person name="Salamov A."/>
            <person name="Ahrendt S.R."/>
            <person name="Lipzen A."/>
            <person name="Sullivan W."/>
            <person name="Andreopoulos W.B."/>
            <person name="Clum A."/>
            <person name="Lindquist E."/>
            <person name="Daum C."/>
            <person name="Ramamoorthy G.K."/>
            <person name="Gryganskyi A."/>
            <person name="Culley D."/>
            <person name="Magnuson J.K."/>
            <person name="James T.Y."/>
            <person name="O'Malley M.A."/>
            <person name="Stajich J.E."/>
            <person name="Spatafora J.W."/>
            <person name="Visel A."/>
            <person name="Grigoriev I.V."/>
        </authorList>
    </citation>
    <scope>NUCLEOTIDE SEQUENCE [LARGE SCALE GENOMIC DNA]</scope>
    <source>
        <strain evidence="12 13">NRRL 1336</strain>
    </source>
</reference>
<dbReference type="NCBIfam" id="NF010052">
    <property type="entry name" value="PRK13529.1"/>
    <property type="match status" value="1"/>
</dbReference>
<dbReference type="GO" id="GO:0051287">
    <property type="term" value="F:NAD binding"/>
    <property type="evidence" value="ECO:0007669"/>
    <property type="project" value="InterPro"/>
</dbReference>
<feature type="binding site" evidence="6">
    <location>
        <position position="202"/>
    </location>
    <ligand>
        <name>(S)-malate</name>
        <dbReference type="ChEBI" id="CHEBI:15589"/>
    </ligand>
</feature>
<dbReference type="InterPro" id="IPR046346">
    <property type="entry name" value="Aminoacid_DH-like_N_sf"/>
</dbReference>
<dbReference type="OrthoDB" id="5365701at2759"/>
<evidence type="ECO:0000256" key="3">
    <source>
        <dbReference type="ARBA" id="ARBA00022723"/>
    </source>
</evidence>
<dbReference type="PANTHER" id="PTHR23406:SF32">
    <property type="entry name" value="NADP-DEPENDENT MALIC ENZYME"/>
    <property type="match status" value="1"/>
</dbReference>
<dbReference type="Gene3D" id="3.40.50.10380">
    <property type="entry name" value="Malic enzyme, N-terminal domain"/>
    <property type="match status" value="1"/>
</dbReference>
<feature type="region of interest" description="Disordered" evidence="9">
    <location>
        <begin position="1"/>
        <end position="21"/>
    </location>
</feature>
<feature type="active site" description="Proton acceptor" evidence="5">
    <location>
        <position position="220"/>
    </location>
</feature>
<evidence type="ECO:0000259" key="10">
    <source>
        <dbReference type="SMART" id="SM00919"/>
    </source>
</evidence>
<feature type="domain" description="Malic enzyme N-terminal" evidence="11">
    <location>
        <begin position="116"/>
        <end position="306"/>
    </location>
</feature>
<dbReference type="EMBL" id="MCGE01000001">
    <property type="protein sequence ID" value="ORZ25665.1"/>
    <property type="molecule type" value="Genomic_DNA"/>
</dbReference>
<dbReference type="Pfam" id="PF03949">
    <property type="entry name" value="Malic_M"/>
    <property type="match status" value="1"/>
</dbReference>
<organism evidence="12 13">
    <name type="scientific">Absidia repens</name>
    <dbReference type="NCBI Taxonomy" id="90262"/>
    <lineage>
        <taxon>Eukaryota</taxon>
        <taxon>Fungi</taxon>
        <taxon>Fungi incertae sedis</taxon>
        <taxon>Mucoromycota</taxon>
        <taxon>Mucoromycotina</taxon>
        <taxon>Mucoromycetes</taxon>
        <taxon>Mucorales</taxon>
        <taxon>Cunninghamellaceae</taxon>
        <taxon>Absidia</taxon>
    </lineage>
</organism>
<dbReference type="InterPro" id="IPR015884">
    <property type="entry name" value="Malic_enzyme_CS"/>
</dbReference>